<reference evidence="8" key="1">
    <citation type="submission" date="2022-07" db="EMBL/GenBank/DDBJ databases">
        <title>Phylogenomic reconstructions and comparative analyses of Kickxellomycotina fungi.</title>
        <authorList>
            <person name="Reynolds N.K."/>
            <person name="Stajich J.E."/>
            <person name="Barry K."/>
            <person name="Grigoriev I.V."/>
            <person name="Crous P."/>
            <person name="Smith M.E."/>
        </authorList>
    </citation>
    <scope>NUCLEOTIDE SEQUENCE</scope>
    <source>
        <strain evidence="8">BCRC 34882</strain>
    </source>
</reference>
<evidence type="ECO:0000256" key="2">
    <source>
        <dbReference type="ARBA" id="ARBA00022679"/>
    </source>
</evidence>
<dbReference type="Gene3D" id="1.10.3090.10">
    <property type="entry name" value="cca-adding enzyme, domain 2"/>
    <property type="match status" value="1"/>
</dbReference>
<evidence type="ECO:0000313" key="8">
    <source>
        <dbReference type="EMBL" id="KAJ1990349.1"/>
    </source>
</evidence>
<dbReference type="SUPFAM" id="SSF81301">
    <property type="entry name" value="Nucleotidyltransferase"/>
    <property type="match status" value="1"/>
</dbReference>
<keyword evidence="3" id="KW-0547">Nucleotide-binding</keyword>
<keyword evidence="8" id="KW-0548">Nucleotidyltransferase</keyword>
<dbReference type="EMBL" id="JANBQD010000052">
    <property type="protein sequence ID" value="KAJ1990349.1"/>
    <property type="molecule type" value="Genomic_DNA"/>
</dbReference>
<evidence type="ECO:0000259" key="6">
    <source>
        <dbReference type="Pfam" id="PF01743"/>
    </source>
</evidence>
<feature type="domain" description="tRNA nucleotidyltransferase/poly(A) polymerase RNA and SrmB- binding" evidence="7">
    <location>
        <begin position="220"/>
        <end position="278"/>
    </location>
</feature>
<dbReference type="PANTHER" id="PTHR13734:SF5">
    <property type="entry name" value="CCA TRNA NUCLEOTIDYLTRANSFERASE, MITOCHONDRIAL"/>
    <property type="match status" value="1"/>
</dbReference>
<comment type="caution">
    <text evidence="8">The sequence shown here is derived from an EMBL/GenBank/DDBJ whole genome shotgun (WGS) entry which is preliminary data.</text>
</comment>
<organism evidence="8 9">
    <name type="scientific">Coemansia umbellata</name>
    <dbReference type="NCBI Taxonomy" id="1424467"/>
    <lineage>
        <taxon>Eukaryota</taxon>
        <taxon>Fungi</taxon>
        <taxon>Fungi incertae sedis</taxon>
        <taxon>Zoopagomycota</taxon>
        <taxon>Kickxellomycotina</taxon>
        <taxon>Kickxellomycetes</taxon>
        <taxon>Kickxellales</taxon>
        <taxon>Kickxellaceae</taxon>
        <taxon>Coemansia</taxon>
    </lineage>
</organism>
<keyword evidence="9" id="KW-1185">Reference proteome</keyword>
<dbReference type="InterPro" id="IPR032828">
    <property type="entry name" value="PolyA_RNA-bd"/>
</dbReference>
<dbReference type="PANTHER" id="PTHR13734">
    <property type="entry name" value="TRNA-NUCLEOTIDYLTRANSFERASE"/>
    <property type="match status" value="1"/>
</dbReference>
<evidence type="ECO:0000313" key="9">
    <source>
        <dbReference type="Proteomes" id="UP001151295"/>
    </source>
</evidence>
<protein>
    <submittedName>
        <fullName evidence="8">CCA tRNA nucleotidyltransferase, mitochondrial</fullName>
        <ecNumber evidence="8">2.7.7.72</ecNumber>
    </submittedName>
</protein>
<dbReference type="Gene3D" id="3.30.460.10">
    <property type="entry name" value="Beta Polymerase, domain 2"/>
    <property type="match status" value="1"/>
</dbReference>
<keyword evidence="4 5" id="KW-0694">RNA-binding</keyword>
<keyword evidence="2 5" id="KW-0808">Transferase</keyword>
<evidence type="ECO:0000256" key="5">
    <source>
        <dbReference type="RuleBase" id="RU003953"/>
    </source>
</evidence>
<evidence type="ECO:0000259" key="7">
    <source>
        <dbReference type="Pfam" id="PF12627"/>
    </source>
</evidence>
<comment type="similarity">
    <text evidence="1 5">Belongs to the tRNA nucleotidyltransferase/poly(A) polymerase family.</text>
</comment>
<proteinExistence type="inferred from homology"/>
<dbReference type="CDD" id="cd05398">
    <property type="entry name" value="NT_ClassII-CCAase"/>
    <property type="match status" value="1"/>
</dbReference>
<dbReference type="InterPro" id="IPR043519">
    <property type="entry name" value="NT_sf"/>
</dbReference>
<name>A0ABQ8PJ89_9FUNG</name>
<feature type="domain" description="Poly A polymerase head" evidence="6">
    <location>
        <begin position="53"/>
        <end position="191"/>
    </location>
</feature>
<dbReference type="SUPFAM" id="SSF81891">
    <property type="entry name" value="Poly A polymerase C-terminal region-like"/>
    <property type="match status" value="1"/>
</dbReference>
<evidence type="ECO:0000256" key="1">
    <source>
        <dbReference type="ARBA" id="ARBA00007265"/>
    </source>
</evidence>
<sequence length="521" mass="58377">MTELGSTENNALARNAAEMSVQLTEQEKEICDLLDKVVEYIQKEDPSKPKLVLRIAGGWVRDKLLGHESHDIDIAIDHMSGYDLAQHVNQYLESHNYPVCSIAKISQNPERSKHLETATTTVLGLAVDFVNLRSETYNSDSRIPQIEFGSPLEDALRRDITINALFYNIHTRKVEDFTQQGVSDLVAGIVRTPLEPFKTFTDDPLRVLRVLRFSSRFAYAIDPQTAVAMQRPEIKHDLDSKISRERIGVEIDKMASGPHPLLAIQRIVGYNLYENVFRAPPAKDWPSNSGAMADQSIAIDLTRNVLDLCESAADSTQSLKSLVSFLPSPFAVTGSHVRRTLILAAYIFPYYTATAYDRKRVVPASYVVVRDGIKLATHDAEDVVALHVSATKVSAAAQKCLDNSIDRRTLGLQIREIGARWAMCVVFSAAVDMLLNKCSLEQATHKYRTYIKRVIDEDLVEAYKYKHIIDGKSAAKLLGLKPGPAIRQVLDRVMEWQLCNPNGTVQECELYIAKTISQDYK</sequence>
<evidence type="ECO:0000256" key="3">
    <source>
        <dbReference type="ARBA" id="ARBA00022741"/>
    </source>
</evidence>
<dbReference type="Pfam" id="PF12627">
    <property type="entry name" value="PolyA_pol_RNAbd"/>
    <property type="match status" value="1"/>
</dbReference>
<accession>A0ABQ8PJ89</accession>
<dbReference type="Pfam" id="PF01743">
    <property type="entry name" value="PolyA_pol"/>
    <property type="match status" value="1"/>
</dbReference>
<dbReference type="GO" id="GO:0004810">
    <property type="term" value="F:CCA tRNA nucleotidyltransferase activity"/>
    <property type="evidence" value="ECO:0007669"/>
    <property type="project" value="UniProtKB-EC"/>
</dbReference>
<evidence type="ECO:0000256" key="4">
    <source>
        <dbReference type="ARBA" id="ARBA00022884"/>
    </source>
</evidence>
<gene>
    <name evidence="8" type="primary">CCA1</name>
    <name evidence="8" type="ORF">EDC05_004113</name>
</gene>
<dbReference type="EC" id="2.7.7.72" evidence="8"/>
<dbReference type="Proteomes" id="UP001151295">
    <property type="component" value="Unassembled WGS sequence"/>
</dbReference>
<dbReference type="InterPro" id="IPR002646">
    <property type="entry name" value="PolA_pol_head_dom"/>
</dbReference>